<dbReference type="Pfam" id="PF07120">
    <property type="entry name" value="DUF1376"/>
    <property type="match status" value="1"/>
</dbReference>
<dbReference type="eggNOG" id="COG3756">
    <property type="taxonomic scope" value="Bacteria"/>
</dbReference>
<evidence type="ECO:0000313" key="3">
    <source>
        <dbReference type="EMBL" id="ACS51198.1"/>
    </source>
</evidence>
<dbReference type="RefSeq" id="WP_015856261.1">
    <property type="nucleotide sequence ID" value="NC_012846.1"/>
</dbReference>
<keyword evidence="1" id="KW-0175">Coiled coil</keyword>
<protein>
    <recommendedName>
        <fullName evidence="5">Phage related protein</fullName>
    </recommendedName>
</protein>
<dbReference type="KEGG" id="bgr:Bgr_09200"/>
<evidence type="ECO:0000256" key="2">
    <source>
        <dbReference type="SAM" id="MobiDB-lite"/>
    </source>
</evidence>
<sequence length="375" mass="42359">MSTKLAWVRCFPSDWVSDASGMTSHQISTYMMLILLMYKKRQPILENASILARISGCSVKAFNKALDFLLSDEKLIRLEDGRLWSLQVEEELNNSNENLNKFSERAQKAAKARWDKNTKDACDNANDAKHDAKHDACDAITNNTNNTNIYNKKTKTIVLAKKEIGSESLETNEQVDEPTEVAAVETTSEQIETSSDNQPPIHEQENVSQKAKRAQANRGCRLPADFEPDYDFAIAEGLSPERVKVEIAKFRDFWKACAGKNAIKRDWQAAWRNWVRRAIEGLEKTKNTNNNGGNNGNFSKDQRTRGGTGETIRNLIGATQLSDASTRYRATDREMCNSGVPMDLEKWQSIDKKPRETSFRSLSDGSKLTYRESVC</sequence>
<gene>
    <name evidence="3" type="ordered locus">Bgr_09200</name>
</gene>
<organism evidence="3 4">
    <name type="scientific">Bartonella grahamii (strain as4aup)</name>
    <dbReference type="NCBI Taxonomy" id="634504"/>
    <lineage>
        <taxon>Bacteria</taxon>
        <taxon>Pseudomonadati</taxon>
        <taxon>Pseudomonadota</taxon>
        <taxon>Alphaproteobacteria</taxon>
        <taxon>Hyphomicrobiales</taxon>
        <taxon>Bartonellaceae</taxon>
        <taxon>Bartonella</taxon>
    </lineage>
</organism>
<dbReference type="OrthoDB" id="7597389at2"/>
<reference evidence="3 4" key="1">
    <citation type="journal article" date="2009" name="PLoS Genet.">
        <title>Run-off replication of host-adaptability genes is associated with gene transfer agents in the genome of mouse-infecting Bartonella grahamii.</title>
        <authorList>
            <person name="Berglund E.C."/>
            <person name="Frank A.C."/>
            <person name="Calteau A."/>
            <person name="Vinnere Pettersson O."/>
            <person name="Granberg F."/>
            <person name="Eriksson A.-S."/>
            <person name="Naeslund K."/>
            <person name="Holmberg M."/>
            <person name="Lindroos H."/>
            <person name="Andersson S.G."/>
        </authorList>
    </citation>
    <scope>NUCLEOTIDE SEQUENCE [LARGE SCALE GENOMIC DNA]</scope>
    <source>
        <strain evidence="4">as4aup</strain>
    </source>
</reference>
<feature type="region of interest" description="Disordered" evidence="2">
    <location>
        <begin position="285"/>
        <end position="312"/>
    </location>
</feature>
<name>C6ADE2_BARGA</name>
<dbReference type="EMBL" id="CP001562">
    <property type="protein sequence ID" value="ACS51198.1"/>
    <property type="molecule type" value="Genomic_DNA"/>
</dbReference>
<dbReference type="InterPro" id="IPR010781">
    <property type="entry name" value="DUF1376"/>
</dbReference>
<evidence type="ECO:0000313" key="4">
    <source>
        <dbReference type="Proteomes" id="UP000001489"/>
    </source>
</evidence>
<dbReference type="HOGENOM" id="CLU_062383_0_0_5"/>
<keyword evidence="4" id="KW-1185">Reference proteome</keyword>
<evidence type="ECO:0008006" key="5">
    <source>
        <dbReference type="Google" id="ProtNLM"/>
    </source>
</evidence>
<accession>C6ADE2</accession>
<dbReference type="AlphaFoldDB" id="C6ADE2"/>
<dbReference type="STRING" id="634504.Bgr_09200"/>
<evidence type="ECO:0000256" key="1">
    <source>
        <dbReference type="SAM" id="Coils"/>
    </source>
</evidence>
<feature type="coiled-coil region" evidence="1">
    <location>
        <begin position="85"/>
        <end position="112"/>
    </location>
</feature>
<dbReference type="Proteomes" id="UP000001489">
    <property type="component" value="Chromosome"/>
</dbReference>
<proteinExistence type="predicted"/>